<reference evidence="1" key="1">
    <citation type="submission" date="2007-07" db="EMBL/GenBank/DDBJ databases">
        <title>PCAP assembly of the Caenorhabditis remanei genome.</title>
        <authorList>
            <consortium name="The Caenorhabditis remanei Sequencing Consortium"/>
            <person name="Wilson R.K."/>
        </authorList>
    </citation>
    <scope>NUCLEOTIDE SEQUENCE [LARGE SCALE GENOMIC DNA]</scope>
    <source>
        <strain evidence="1">PB4641</strain>
    </source>
</reference>
<proteinExistence type="predicted"/>
<organism evidence="2">
    <name type="scientific">Caenorhabditis remanei</name>
    <name type="common">Caenorhabditis vulgaris</name>
    <dbReference type="NCBI Taxonomy" id="31234"/>
    <lineage>
        <taxon>Eukaryota</taxon>
        <taxon>Metazoa</taxon>
        <taxon>Ecdysozoa</taxon>
        <taxon>Nematoda</taxon>
        <taxon>Chromadorea</taxon>
        <taxon>Rhabditida</taxon>
        <taxon>Rhabditina</taxon>
        <taxon>Rhabditomorpha</taxon>
        <taxon>Rhabditoidea</taxon>
        <taxon>Rhabditidae</taxon>
        <taxon>Peloderinae</taxon>
        <taxon>Caenorhabditis</taxon>
    </lineage>
</organism>
<keyword evidence="2" id="KW-1185">Reference proteome</keyword>
<dbReference type="EMBL" id="DS268546">
    <property type="protein sequence ID" value="EFO88446.1"/>
    <property type="molecule type" value="Genomic_DNA"/>
</dbReference>
<dbReference type="AlphaFoldDB" id="E3N781"/>
<evidence type="ECO:0000313" key="2">
    <source>
        <dbReference type="Proteomes" id="UP000008281"/>
    </source>
</evidence>
<dbReference type="InParanoid" id="E3N781"/>
<sequence length="168" mass="18867">MDPAETPGKNRWKFASTLRDLVFGTKKKNEEYQSTAEEIDSSKTLISSSHRPLGFNQSESQNIVKGKQRVDYTEQMIISEKYGRSIQHLSSCRRPLGFTDASGDTSSDKTDITVKTVDMFDKKIDKKMEEKSGAALEMVRNDLIHETIISEYLPASAVGEILKNDNNA</sequence>
<protein>
    <submittedName>
        <fullName evidence="1">Uncharacterized protein</fullName>
    </submittedName>
</protein>
<dbReference type="HOGENOM" id="CLU_1588036_0_0_1"/>
<gene>
    <name evidence="1" type="ORF">CRE_10574</name>
</gene>
<dbReference type="Proteomes" id="UP000008281">
    <property type="component" value="Unassembled WGS sequence"/>
</dbReference>
<accession>E3N781</accession>
<evidence type="ECO:0000313" key="1">
    <source>
        <dbReference type="EMBL" id="EFO88446.1"/>
    </source>
</evidence>
<name>E3N781_CAERE</name>